<dbReference type="AlphaFoldDB" id="A0A4Z2IB29"/>
<evidence type="ECO:0000313" key="2">
    <source>
        <dbReference type="Proteomes" id="UP000314294"/>
    </source>
</evidence>
<dbReference type="Proteomes" id="UP000314294">
    <property type="component" value="Unassembled WGS sequence"/>
</dbReference>
<accession>A0A4Z2IB29</accession>
<comment type="caution">
    <text evidence="1">The sequence shown here is derived from an EMBL/GenBank/DDBJ whole genome shotgun (WGS) entry which is preliminary data.</text>
</comment>
<keyword evidence="2" id="KW-1185">Reference proteome</keyword>
<sequence>MAPAAFAVVDAERPGPNGLRGVQVVHMDTSLWALTRGSKTAADELPGMRNTPDGAPCGSVLSGSLADGWDVGFGYHGVVTRLSRVKLRKLDSSSHMGSTASFTGHSQFLHNLLIFLRNRDGALGASSRKLHHNDTKEAGKT</sequence>
<name>A0A4Z2IB29_9TELE</name>
<reference evidence="1 2" key="1">
    <citation type="submission" date="2019-03" db="EMBL/GenBank/DDBJ databases">
        <title>First draft genome of Liparis tanakae, snailfish: a comprehensive survey of snailfish specific genes.</title>
        <authorList>
            <person name="Kim W."/>
            <person name="Song I."/>
            <person name="Jeong J.-H."/>
            <person name="Kim D."/>
            <person name="Kim S."/>
            <person name="Ryu S."/>
            <person name="Song J.Y."/>
            <person name="Lee S.K."/>
        </authorList>
    </citation>
    <scope>NUCLEOTIDE SEQUENCE [LARGE SCALE GENOMIC DNA]</scope>
    <source>
        <tissue evidence="1">Muscle</tissue>
    </source>
</reference>
<dbReference type="EMBL" id="SRLO01000112">
    <property type="protein sequence ID" value="TNN74635.1"/>
    <property type="molecule type" value="Genomic_DNA"/>
</dbReference>
<gene>
    <name evidence="1" type="ORF">EYF80_015182</name>
</gene>
<evidence type="ECO:0000313" key="1">
    <source>
        <dbReference type="EMBL" id="TNN74635.1"/>
    </source>
</evidence>
<protein>
    <submittedName>
        <fullName evidence="1">Uncharacterized protein</fullName>
    </submittedName>
</protein>
<proteinExistence type="predicted"/>
<organism evidence="1 2">
    <name type="scientific">Liparis tanakae</name>
    <name type="common">Tanaka's snailfish</name>
    <dbReference type="NCBI Taxonomy" id="230148"/>
    <lineage>
        <taxon>Eukaryota</taxon>
        <taxon>Metazoa</taxon>
        <taxon>Chordata</taxon>
        <taxon>Craniata</taxon>
        <taxon>Vertebrata</taxon>
        <taxon>Euteleostomi</taxon>
        <taxon>Actinopterygii</taxon>
        <taxon>Neopterygii</taxon>
        <taxon>Teleostei</taxon>
        <taxon>Neoteleostei</taxon>
        <taxon>Acanthomorphata</taxon>
        <taxon>Eupercaria</taxon>
        <taxon>Perciformes</taxon>
        <taxon>Cottioidei</taxon>
        <taxon>Cottales</taxon>
        <taxon>Liparidae</taxon>
        <taxon>Liparis</taxon>
    </lineage>
</organism>